<evidence type="ECO:0000313" key="3">
    <source>
        <dbReference type="Proteomes" id="UP000218767"/>
    </source>
</evidence>
<proteinExistence type="predicted"/>
<evidence type="ECO:0000313" key="2">
    <source>
        <dbReference type="EMBL" id="PCI76427.1"/>
    </source>
</evidence>
<protein>
    <recommendedName>
        <fullName evidence="4">Methyltransferase</fullName>
    </recommendedName>
</protein>
<dbReference type="SUPFAM" id="SSF53335">
    <property type="entry name" value="S-adenosyl-L-methionine-dependent methyltransferases"/>
    <property type="match status" value="1"/>
</dbReference>
<dbReference type="AlphaFoldDB" id="A0A2A4X2Z5"/>
<dbReference type="Proteomes" id="UP000218767">
    <property type="component" value="Unassembled WGS sequence"/>
</dbReference>
<dbReference type="Gene3D" id="3.40.50.150">
    <property type="entry name" value="Vaccinia Virus protein VP39"/>
    <property type="match status" value="1"/>
</dbReference>
<evidence type="ECO:0008006" key="4">
    <source>
        <dbReference type="Google" id="ProtNLM"/>
    </source>
</evidence>
<evidence type="ECO:0000256" key="1">
    <source>
        <dbReference type="SAM" id="SignalP"/>
    </source>
</evidence>
<name>A0A2A4X2Z5_9GAMM</name>
<keyword evidence="1" id="KW-0732">Signal</keyword>
<dbReference type="InterPro" id="IPR029063">
    <property type="entry name" value="SAM-dependent_MTases_sf"/>
</dbReference>
<comment type="caution">
    <text evidence="2">The sequence shown here is derived from an EMBL/GenBank/DDBJ whole genome shotgun (WGS) entry which is preliminary data.</text>
</comment>
<reference evidence="3" key="1">
    <citation type="submission" date="2017-08" db="EMBL/GenBank/DDBJ databases">
        <title>A dynamic microbial community with high functional redundancy inhabits the cold, oxic subseafloor aquifer.</title>
        <authorList>
            <person name="Tully B.J."/>
            <person name="Wheat C.G."/>
            <person name="Glazer B.T."/>
            <person name="Huber J.A."/>
        </authorList>
    </citation>
    <scope>NUCLEOTIDE SEQUENCE [LARGE SCALE GENOMIC DNA]</scope>
</reference>
<accession>A0A2A4X2Z5</accession>
<sequence>MIMKSVLSLLAVCSLVCSSAQALDMAALERAMANPDRPAADKERDASRQAPAVLDFLGLEAGMTVLDINASGGWYTEVLSYAVGSNGKVLMQNRPGGRSAEAATARAGRLANVDEWLTDISDISANSVDFAITALNFHDFHNSNPAAAQGILGQVMGVLKSGGVLAIIDHEGTPGADNTTLHRIAFDEAVKAVLESGFVLADASDVLDNDADDHSVGPFDPSLERNTDRIVLKFMKL</sequence>
<feature type="signal peptide" evidence="1">
    <location>
        <begin position="1"/>
        <end position="22"/>
    </location>
</feature>
<dbReference type="EMBL" id="NVUL01000057">
    <property type="protein sequence ID" value="PCI76427.1"/>
    <property type="molecule type" value="Genomic_DNA"/>
</dbReference>
<gene>
    <name evidence="2" type="ORF">COB20_10665</name>
</gene>
<feature type="chain" id="PRO_5013059990" description="Methyltransferase" evidence="1">
    <location>
        <begin position="23"/>
        <end position="237"/>
    </location>
</feature>
<organism evidence="2 3">
    <name type="scientific">SAR86 cluster bacterium</name>
    <dbReference type="NCBI Taxonomy" id="2030880"/>
    <lineage>
        <taxon>Bacteria</taxon>
        <taxon>Pseudomonadati</taxon>
        <taxon>Pseudomonadota</taxon>
        <taxon>Gammaproteobacteria</taxon>
        <taxon>SAR86 cluster</taxon>
    </lineage>
</organism>